<gene>
    <name evidence="2" type="ORF">SLS56_006762</name>
</gene>
<dbReference type="EMBL" id="JAJVDC020000080">
    <property type="protein sequence ID" value="KAL1626769.1"/>
    <property type="molecule type" value="Genomic_DNA"/>
</dbReference>
<proteinExistence type="predicted"/>
<dbReference type="Gene3D" id="3.90.180.10">
    <property type="entry name" value="Medium-chain alcohol dehydrogenases, catalytic domain"/>
    <property type="match status" value="1"/>
</dbReference>
<name>A0ABR3SPW6_9PEZI</name>
<keyword evidence="3" id="KW-1185">Reference proteome</keyword>
<evidence type="ECO:0000313" key="3">
    <source>
        <dbReference type="Proteomes" id="UP001521116"/>
    </source>
</evidence>
<dbReference type="PANTHER" id="PTHR45348:SF2">
    <property type="entry name" value="ZINC-TYPE ALCOHOL DEHYDROGENASE-LIKE PROTEIN C2E1P3.01"/>
    <property type="match status" value="1"/>
</dbReference>
<dbReference type="Gene3D" id="3.40.50.720">
    <property type="entry name" value="NAD(P)-binding Rossmann-like Domain"/>
    <property type="match status" value="1"/>
</dbReference>
<evidence type="ECO:0000313" key="2">
    <source>
        <dbReference type="EMBL" id="KAL1626769.1"/>
    </source>
</evidence>
<comment type="caution">
    <text evidence="2">The sequence shown here is derived from an EMBL/GenBank/DDBJ whole genome shotgun (WGS) entry which is preliminary data.</text>
</comment>
<accession>A0ABR3SPW6</accession>
<dbReference type="PANTHER" id="PTHR45348">
    <property type="entry name" value="HYPOTHETICAL OXIDOREDUCTASE (EUROFUNG)"/>
    <property type="match status" value="1"/>
</dbReference>
<sequence length="139" mass="14645">MVKSLGATSVFDYNSPDAVENIAAAIKAGSNFAGVFDAISSLDSFNQVGSILETVGPSKVAVVLPPPGQPGKNFEPAMAPPNDEVGDILWRKYIPQALRLGLIQAKPDRLIVGSGLEKIQEAMEQQKAGVSARKIVVTL</sequence>
<organism evidence="2 3">
    <name type="scientific">Neofusicoccum ribis</name>
    <dbReference type="NCBI Taxonomy" id="45134"/>
    <lineage>
        <taxon>Eukaryota</taxon>
        <taxon>Fungi</taxon>
        <taxon>Dikarya</taxon>
        <taxon>Ascomycota</taxon>
        <taxon>Pezizomycotina</taxon>
        <taxon>Dothideomycetes</taxon>
        <taxon>Dothideomycetes incertae sedis</taxon>
        <taxon>Botryosphaeriales</taxon>
        <taxon>Botryosphaeriaceae</taxon>
        <taxon>Neofusicoccum</taxon>
    </lineage>
</organism>
<dbReference type="Proteomes" id="UP001521116">
    <property type="component" value="Unassembled WGS sequence"/>
</dbReference>
<dbReference type="InterPro" id="IPR047122">
    <property type="entry name" value="Trans-enoyl_RdTase-like"/>
</dbReference>
<reference evidence="2 3" key="1">
    <citation type="submission" date="2024-02" db="EMBL/GenBank/DDBJ databases">
        <title>De novo assembly and annotation of 12 fungi associated with fruit tree decline syndrome in Ontario, Canada.</title>
        <authorList>
            <person name="Sulman M."/>
            <person name="Ellouze W."/>
            <person name="Ilyukhin E."/>
        </authorList>
    </citation>
    <scope>NUCLEOTIDE SEQUENCE [LARGE SCALE GENOMIC DNA]</scope>
    <source>
        <strain evidence="2 3">M1-105</strain>
    </source>
</reference>
<evidence type="ECO:0000256" key="1">
    <source>
        <dbReference type="ARBA" id="ARBA00023002"/>
    </source>
</evidence>
<keyword evidence="1" id="KW-0560">Oxidoreductase</keyword>
<protein>
    <submittedName>
        <fullName evidence="2">Uncharacterized protein</fullName>
    </submittedName>
</protein>